<dbReference type="PANTHER" id="PTHR23278">
    <property type="entry name" value="SIDESTEP PROTEIN"/>
    <property type="match status" value="1"/>
</dbReference>
<dbReference type="SUPFAM" id="SSF49265">
    <property type="entry name" value="Fibronectin type III"/>
    <property type="match status" value="1"/>
</dbReference>
<feature type="region of interest" description="Disordered" evidence="4">
    <location>
        <begin position="557"/>
        <end position="587"/>
    </location>
</feature>
<feature type="domain" description="Ig-like" evidence="6">
    <location>
        <begin position="310"/>
        <end position="410"/>
    </location>
</feature>
<evidence type="ECO:0000256" key="3">
    <source>
        <dbReference type="ARBA" id="ARBA00023157"/>
    </source>
</evidence>
<dbReference type="InterPro" id="IPR003598">
    <property type="entry name" value="Ig_sub2"/>
</dbReference>
<feature type="transmembrane region" description="Helical" evidence="5">
    <location>
        <begin position="524"/>
        <end position="546"/>
    </location>
</feature>
<name>A0AAV4VYZ7_9ARAC</name>
<evidence type="ECO:0000313" key="9">
    <source>
        <dbReference type="Proteomes" id="UP001054837"/>
    </source>
</evidence>
<dbReference type="Pfam" id="PF08205">
    <property type="entry name" value="C2-set_2"/>
    <property type="match status" value="1"/>
</dbReference>
<evidence type="ECO:0008006" key="10">
    <source>
        <dbReference type="Google" id="ProtNLM"/>
    </source>
</evidence>
<evidence type="ECO:0000256" key="4">
    <source>
        <dbReference type="SAM" id="MobiDB-lite"/>
    </source>
</evidence>
<evidence type="ECO:0000259" key="7">
    <source>
        <dbReference type="PROSITE" id="PS50853"/>
    </source>
</evidence>
<dbReference type="EMBL" id="BPLQ01013881">
    <property type="protein sequence ID" value="GIY75700.1"/>
    <property type="molecule type" value="Genomic_DNA"/>
</dbReference>
<dbReference type="GO" id="GO:0016020">
    <property type="term" value="C:membrane"/>
    <property type="evidence" value="ECO:0007669"/>
    <property type="project" value="UniProtKB-SubCell"/>
</dbReference>
<dbReference type="InterPro" id="IPR036116">
    <property type="entry name" value="FN3_sf"/>
</dbReference>
<keyword evidence="5" id="KW-1133">Transmembrane helix</keyword>
<dbReference type="InterPro" id="IPR003599">
    <property type="entry name" value="Ig_sub"/>
</dbReference>
<comment type="caution">
    <text evidence="8">The sequence shown here is derived from an EMBL/GenBank/DDBJ whole genome shotgun (WGS) entry which is preliminary data.</text>
</comment>
<evidence type="ECO:0000256" key="2">
    <source>
        <dbReference type="ARBA" id="ARBA00023136"/>
    </source>
</evidence>
<sequence length="713" mass="79674">MIAEMKTIKSHQDDGKPRPTVTWWREYSLLDDTYLFIPSDNLVRNELKIAELKRHDLLAVLTCQASNNNITVPASTAVTLDLNLKPVDVRIDPTRQPLSAGQEYEFTCMAAGSRPPAVITWWKSNKQLKNPDDKSTQAGDVTTSFYRFTPTVQDNNVHFSCRAHNPVIPGSAESDGWTLEIHYVPHVSLQLGSTFKKGEIQEGNDVYFECNIHANPWVTEISWYFKGQELRTNTSAGIVISNQSLVLQKVQRTNRGLYYCMATNAEGTGRSNEVFLRIRYAPECKSNQKKIYGVERFETVGVTCELDADPSISCHKISDAPECKPNQKKIYGVALFETVGVTCELDADPDNITFRWRFNSSGKSLDITNFQTTGTKSIANYRPHSDDDYGSIICWASNDVGRQREPCVFTVIPAGPPEPLQNCSVVNYTEDSLQVECVEGYNGGLVQIFQLEVYDDTGRKLHGNFTSVQPQFYVSGLPSGKILRLVVFAKNSKGKSAPIVLTANTLQKPEKLTGMQGMIIFRPVLGLLIGIVVALVLVAVIVIIYLRMKKNRKDKVTKRTPEVPDKCQTPLKKDTDDIADSEEKGPDIIPANINTRQHFIVNEDPKDQVSPAKSAAVCHWGSPPRNPCLEGMPVQPCAPFRRQEDVTYAELALPLDQQTAATMTVRRKEPPTEYAKLDCQRHIHPPKIGDEDEEISCTSCDTPLMKNKRESAV</sequence>
<dbReference type="Gene3D" id="2.60.40.10">
    <property type="entry name" value="Immunoglobulins"/>
    <property type="match status" value="5"/>
</dbReference>
<keyword evidence="2 5" id="KW-0472">Membrane</keyword>
<keyword evidence="9" id="KW-1185">Reference proteome</keyword>
<comment type="subcellular location">
    <subcellularLocation>
        <location evidence="1">Membrane</location>
        <topology evidence="1">Single-pass membrane protein</topology>
    </subcellularLocation>
</comment>
<dbReference type="SMART" id="SM00409">
    <property type="entry name" value="IG"/>
    <property type="match status" value="2"/>
</dbReference>
<dbReference type="Pfam" id="PF13927">
    <property type="entry name" value="Ig_3"/>
    <property type="match status" value="1"/>
</dbReference>
<reference evidence="8 9" key="1">
    <citation type="submission" date="2021-06" db="EMBL/GenBank/DDBJ databases">
        <title>Caerostris darwini draft genome.</title>
        <authorList>
            <person name="Kono N."/>
            <person name="Arakawa K."/>
        </authorList>
    </citation>
    <scope>NUCLEOTIDE SEQUENCE [LARGE SCALE GENOMIC DNA]</scope>
</reference>
<feature type="domain" description="Ig-like" evidence="6">
    <location>
        <begin position="185"/>
        <end position="277"/>
    </location>
</feature>
<dbReference type="InterPro" id="IPR036179">
    <property type="entry name" value="Ig-like_dom_sf"/>
</dbReference>
<protein>
    <recommendedName>
        <fullName evidence="10">Nephrin/kirre</fullName>
    </recommendedName>
</protein>
<evidence type="ECO:0000313" key="8">
    <source>
        <dbReference type="EMBL" id="GIY75700.1"/>
    </source>
</evidence>
<evidence type="ECO:0000256" key="5">
    <source>
        <dbReference type="SAM" id="Phobius"/>
    </source>
</evidence>
<gene>
    <name evidence="8" type="primary">AVEN_80552_1</name>
    <name evidence="8" type="ORF">CDAR_560542</name>
</gene>
<dbReference type="Proteomes" id="UP001054837">
    <property type="component" value="Unassembled WGS sequence"/>
</dbReference>
<dbReference type="InterPro" id="IPR013783">
    <property type="entry name" value="Ig-like_fold"/>
</dbReference>
<accession>A0AAV4VYZ7</accession>
<dbReference type="InterPro" id="IPR007110">
    <property type="entry name" value="Ig-like_dom"/>
</dbReference>
<dbReference type="PROSITE" id="PS50835">
    <property type="entry name" value="IG_LIKE"/>
    <property type="match status" value="3"/>
</dbReference>
<dbReference type="PANTHER" id="PTHR23278:SF19">
    <property type="entry name" value="OBSCURIN"/>
    <property type="match status" value="1"/>
</dbReference>
<evidence type="ECO:0000259" key="6">
    <source>
        <dbReference type="PROSITE" id="PS50835"/>
    </source>
</evidence>
<dbReference type="InterPro" id="IPR013162">
    <property type="entry name" value="CD80_C2-set"/>
</dbReference>
<feature type="domain" description="Ig-like" evidence="6">
    <location>
        <begin position="73"/>
        <end position="180"/>
    </location>
</feature>
<dbReference type="InterPro" id="IPR003961">
    <property type="entry name" value="FN3_dom"/>
</dbReference>
<keyword evidence="3" id="KW-1015">Disulfide bond</keyword>
<keyword evidence="5" id="KW-0812">Transmembrane</keyword>
<dbReference type="AlphaFoldDB" id="A0AAV4VYZ7"/>
<feature type="compositionally biased region" description="Basic and acidic residues" evidence="4">
    <location>
        <begin position="557"/>
        <end position="586"/>
    </location>
</feature>
<organism evidence="8 9">
    <name type="scientific">Caerostris darwini</name>
    <dbReference type="NCBI Taxonomy" id="1538125"/>
    <lineage>
        <taxon>Eukaryota</taxon>
        <taxon>Metazoa</taxon>
        <taxon>Ecdysozoa</taxon>
        <taxon>Arthropoda</taxon>
        <taxon>Chelicerata</taxon>
        <taxon>Arachnida</taxon>
        <taxon>Araneae</taxon>
        <taxon>Araneomorphae</taxon>
        <taxon>Entelegynae</taxon>
        <taxon>Araneoidea</taxon>
        <taxon>Araneidae</taxon>
        <taxon>Caerostris</taxon>
    </lineage>
</organism>
<evidence type="ECO:0000256" key="1">
    <source>
        <dbReference type="ARBA" id="ARBA00004167"/>
    </source>
</evidence>
<dbReference type="PROSITE" id="PS50853">
    <property type="entry name" value="FN3"/>
    <property type="match status" value="1"/>
</dbReference>
<dbReference type="CDD" id="cd00096">
    <property type="entry name" value="Ig"/>
    <property type="match status" value="1"/>
</dbReference>
<feature type="domain" description="Fibronectin type-III" evidence="7">
    <location>
        <begin position="416"/>
        <end position="509"/>
    </location>
</feature>
<dbReference type="SUPFAM" id="SSF48726">
    <property type="entry name" value="Immunoglobulin"/>
    <property type="match status" value="3"/>
</dbReference>
<proteinExistence type="predicted"/>
<dbReference type="SMART" id="SM00408">
    <property type="entry name" value="IGc2"/>
    <property type="match status" value="2"/>
</dbReference>